<organism evidence="3 4">
    <name type="scientific">bacterium (Candidatus Blackallbacteria) CG17_big_fil_post_rev_8_21_14_2_50_48_46</name>
    <dbReference type="NCBI Taxonomy" id="2014261"/>
    <lineage>
        <taxon>Bacteria</taxon>
        <taxon>Candidatus Blackallbacteria</taxon>
    </lineage>
</organism>
<proteinExistence type="predicted"/>
<evidence type="ECO:0000313" key="4">
    <source>
        <dbReference type="Proteomes" id="UP000231019"/>
    </source>
</evidence>
<evidence type="ECO:0000313" key="3">
    <source>
        <dbReference type="EMBL" id="PIW15815.1"/>
    </source>
</evidence>
<comment type="caution">
    <text evidence="3">The sequence shown here is derived from an EMBL/GenBank/DDBJ whole genome shotgun (WGS) entry which is preliminary data.</text>
</comment>
<keyword evidence="1" id="KW-0175">Coiled coil</keyword>
<gene>
    <name evidence="3" type="ORF">COW36_15850</name>
</gene>
<keyword evidence="2" id="KW-0812">Transmembrane</keyword>
<feature type="coiled-coil region" evidence="1">
    <location>
        <begin position="178"/>
        <end position="343"/>
    </location>
</feature>
<keyword evidence="2" id="KW-0472">Membrane</keyword>
<evidence type="ECO:0000256" key="1">
    <source>
        <dbReference type="SAM" id="Coils"/>
    </source>
</evidence>
<protein>
    <submittedName>
        <fullName evidence="3">Uncharacterized protein</fullName>
    </submittedName>
</protein>
<feature type="transmembrane region" description="Helical" evidence="2">
    <location>
        <begin position="7"/>
        <end position="28"/>
    </location>
</feature>
<reference evidence="3 4" key="1">
    <citation type="submission" date="2017-09" db="EMBL/GenBank/DDBJ databases">
        <title>Depth-based differentiation of microbial function through sediment-hosted aquifers and enrichment of novel symbionts in the deep terrestrial subsurface.</title>
        <authorList>
            <person name="Probst A.J."/>
            <person name="Ladd B."/>
            <person name="Jarett J.K."/>
            <person name="Geller-Mcgrath D.E."/>
            <person name="Sieber C.M."/>
            <person name="Emerson J.B."/>
            <person name="Anantharaman K."/>
            <person name="Thomas B.C."/>
            <person name="Malmstrom R."/>
            <person name="Stieglmeier M."/>
            <person name="Klingl A."/>
            <person name="Woyke T."/>
            <person name="Ryan C.M."/>
            <person name="Banfield J.F."/>
        </authorList>
    </citation>
    <scope>NUCLEOTIDE SEQUENCE [LARGE SCALE GENOMIC DNA]</scope>
    <source>
        <strain evidence="3">CG17_big_fil_post_rev_8_21_14_2_50_48_46</strain>
    </source>
</reference>
<dbReference type="EMBL" id="PFFQ01000044">
    <property type="protein sequence ID" value="PIW15815.1"/>
    <property type="molecule type" value="Genomic_DNA"/>
</dbReference>
<keyword evidence="2" id="KW-1133">Transmembrane helix</keyword>
<evidence type="ECO:0000256" key="2">
    <source>
        <dbReference type="SAM" id="Phobius"/>
    </source>
</evidence>
<name>A0A2M7G2G5_9BACT</name>
<dbReference type="Proteomes" id="UP000231019">
    <property type="component" value="Unassembled WGS sequence"/>
</dbReference>
<sequence length="640" mass="74981">MSVLLRALATFLGSAFLLFAGFTGWYVWNFQDSSAQPLYRLRPLVSEISRAVVNENRAQLDKMLAGLPFQTVVTDADGEIMGSNLPAVSAQARREQARKALQDQTLNSQLQTPDGLARIYYQQSGFWNPVLWFPLIFSLLLGLCLSFWDYLKGTQSEEPVGEIRILTRQALAETDPDQEAWEDEKHRLQAKINGLQKQLETTEQLLEQARLNLHQVREHPVASAAPEALKTLEKELEQARQQLKRQGESHQLHEQLEKHWHEKQEQWQKEQQALRQNLREQELAQARLQKQNTRLEDELAQAQLSEREKTRQLEQNHARLLELEDINRQLYEAYQEIEKLRKSELDLMRREDLWHKEKQKLLGVLGEREQQLDETRNRLSQSRVKLRELSVAYKRQLELGLNMPDDLIEARNLLEHLIADKDVVEQENAQLQVELGDKHSEINRLRKELETRATHLQESERRLEEREKELKKLRLELELVGDTLSDKLMDLDRLSRTHSEDTLALEELIQERDQLKTRLLDLETRIEALNEEKALLLFEKDTLAEKLEGIDIQDYELQIEQLKQSLQVMGSQQQRKQQAIQTLKEKLQQGGDLYEKLKRHVEGKEREIARLHEDLERKESIIHLLDQKLDKAGLRDSVNS</sequence>
<feature type="coiled-coil region" evidence="1">
    <location>
        <begin position="372"/>
        <end position="621"/>
    </location>
</feature>
<accession>A0A2M7G2G5</accession>
<dbReference type="AlphaFoldDB" id="A0A2M7G2G5"/>